<organism evidence="5 6">
    <name type="scientific">Micromonospora echinaurantiaca</name>
    <dbReference type="NCBI Taxonomy" id="47857"/>
    <lineage>
        <taxon>Bacteria</taxon>
        <taxon>Bacillati</taxon>
        <taxon>Actinomycetota</taxon>
        <taxon>Actinomycetes</taxon>
        <taxon>Micromonosporales</taxon>
        <taxon>Micromonosporaceae</taxon>
        <taxon>Micromonospora</taxon>
    </lineage>
</organism>
<protein>
    <submittedName>
        <fullName evidence="5">Nucleotide-binding universal stress protein, UspA family</fullName>
    </submittedName>
</protein>
<dbReference type="Pfam" id="PF00582">
    <property type="entry name" value="Usp"/>
    <property type="match status" value="2"/>
</dbReference>
<evidence type="ECO:0000259" key="4">
    <source>
        <dbReference type="Pfam" id="PF00582"/>
    </source>
</evidence>
<evidence type="ECO:0000313" key="5">
    <source>
        <dbReference type="EMBL" id="SCG59386.1"/>
    </source>
</evidence>
<dbReference type="Proteomes" id="UP000198217">
    <property type="component" value="Chromosome I"/>
</dbReference>
<accession>A0A1C5INL1</accession>
<proteinExistence type="inferred from homology"/>
<evidence type="ECO:0000256" key="2">
    <source>
        <dbReference type="ARBA" id="ARBA00022741"/>
    </source>
</evidence>
<dbReference type="AlphaFoldDB" id="A0A1C5INL1"/>
<dbReference type="PANTHER" id="PTHR46268">
    <property type="entry name" value="STRESS RESPONSE PROTEIN NHAX"/>
    <property type="match status" value="1"/>
</dbReference>
<dbReference type="GO" id="GO:0005524">
    <property type="term" value="F:ATP binding"/>
    <property type="evidence" value="ECO:0007669"/>
    <property type="project" value="UniProtKB-KW"/>
</dbReference>
<keyword evidence="6" id="KW-1185">Reference proteome</keyword>
<dbReference type="InterPro" id="IPR006016">
    <property type="entry name" value="UspA"/>
</dbReference>
<dbReference type="InterPro" id="IPR014729">
    <property type="entry name" value="Rossmann-like_a/b/a_fold"/>
</dbReference>
<reference evidence="5 6" key="1">
    <citation type="submission" date="2016-06" db="EMBL/GenBank/DDBJ databases">
        <authorList>
            <person name="Kjaerup R.B."/>
            <person name="Dalgaard T.S."/>
            <person name="Juul-Madsen H.R."/>
        </authorList>
    </citation>
    <scope>NUCLEOTIDE SEQUENCE [LARGE SCALE GENOMIC DNA]</scope>
    <source>
        <strain evidence="5 6">DSM 43904</strain>
    </source>
</reference>
<evidence type="ECO:0000313" key="6">
    <source>
        <dbReference type="Proteomes" id="UP000198217"/>
    </source>
</evidence>
<feature type="domain" description="UspA" evidence="4">
    <location>
        <begin position="33"/>
        <end position="169"/>
    </location>
</feature>
<dbReference type="PANTHER" id="PTHR46268:SF27">
    <property type="entry name" value="UNIVERSAL STRESS PROTEIN RV2623"/>
    <property type="match status" value="1"/>
</dbReference>
<dbReference type="InterPro" id="IPR006015">
    <property type="entry name" value="Universal_stress_UspA"/>
</dbReference>
<gene>
    <name evidence="5" type="ORF">GA0070609_3538</name>
</gene>
<keyword evidence="3" id="KW-0067">ATP-binding</keyword>
<comment type="similarity">
    <text evidence="1">Belongs to the universal stress protein A family.</text>
</comment>
<name>A0A1C5INL1_9ACTN</name>
<dbReference type="EMBL" id="LT607750">
    <property type="protein sequence ID" value="SCG59386.1"/>
    <property type="molecule type" value="Genomic_DNA"/>
</dbReference>
<dbReference type="Gene3D" id="3.40.50.620">
    <property type="entry name" value="HUPs"/>
    <property type="match status" value="2"/>
</dbReference>
<evidence type="ECO:0000256" key="3">
    <source>
        <dbReference type="ARBA" id="ARBA00022840"/>
    </source>
</evidence>
<dbReference type="SUPFAM" id="SSF52402">
    <property type="entry name" value="Adenine nucleotide alpha hydrolases-like"/>
    <property type="match status" value="2"/>
</dbReference>
<feature type="domain" description="UspA" evidence="4">
    <location>
        <begin position="177"/>
        <end position="314"/>
    </location>
</feature>
<evidence type="ECO:0000256" key="1">
    <source>
        <dbReference type="ARBA" id="ARBA00008791"/>
    </source>
</evidence>
<keyword evidence="2" id="KW-0547">Nucleotide-binding</keyword>
<dbReference type="PRINTS" id="PR01438">
    <property type="entry name" value="UNVRSLSTRESS"/>
</dbReference>
<sequence length="322" mass="33676">MDGTTGTDPAPRVRADWSRTKEDGMTIESGAPVVVGVDGSAAALDAVRVAAREAEYRQRPLRIVHAFIWPLMNTPLGPVPGGPADGGLRNQAERYVDEAMAEAAKVAPEVRVTGAVVDGAATPVLLDESRDAALVVLGHRGLGGFAGLLIGSVTVQVSARAQSPVLVVRGEPRADGPVVVGVDGSDLSTEAVGFAFEEASRRGAPLVAVHAWLYPTPVGPGEILPLVYDVEAFGDEEERVLAESLAGWSERYPDVPVQRRLVRGSPARALVEESKTAQLVVVGAYGRGALTGLLLGSVSHAVLHHAHSPLAIVRRRRTADGS</sequence>